<evidence type="ECO:0000313" key="2">
    <source>
        <dbReference type="Proteomes" id="UP000607653"/>
    </source>
</evidence>
<organism evidence="1 2">
    <name type="scientific">Nelumbo nucifera</name>
    <name type="common">Sacred lotus</name>
    <dbReference type="NCBI Taxonomy" id="4432"/>
    <lineage>
        <taxon>Eukaryota</taxon>
        <taxon>Viridiplantae</taxon>
        <taxon>Streptophyta</taxon>
        <taxon>Embryophyta</taxon>
        <taxon>Tracheophyta</taxon>
        <taxon>Spermatophyta</taxon>
        <taxon>Magnoliopsida</taxon>
        <taxon>Proteales</taxon>
        <taxon>Nelumbonaceae</taxon>
        <taxon>Nelumbo</taxon>
    </lineage>
</organism>
<keyword evidence="2" id="KW-1185">Reference proteome</keyword>
<protein>
    <submittedName>
        <fullName evidence="1">Uncharacterized protein</fullName>
    </submittedName>
</protein>
<comment type="caution">
    <text evidence="1">The sequence shown here is derived from an EMBL/GenBank/DDBJ whole genome shotgun (WGS) entry which is preliminary data.</text>
</comment>
<accession>A0A822Z0H9</accession>
<evidence type="ECO:0000313" key="1">
    <source>
        <dbReference type="EMBL" id="DAD37181.1"/>
    </source>
</evidence>
<name>A0A822Z0H9_NELNU</name>
<dbReference type="AlphaFoldDB" id="A0A822Z0H9"/>
<dbReference type="Proteomes" id="UP000607653">
    <property type="component" value="Unassembled WGS sequence"/>
</dbReference>
<sequence length="29" mass="3250">MLSPHKVTKLASHSSSEVYVMIDNVIYSL</sequence>
<reference evidence="1 2" key="1">
    <citation type="journal article" date="2020" name="Mol. Biol. Evol.">
        <title>Distinct Expression and Methylation Patterns for Genes with Different Fates following a Single Whole-Genome Duplication in Flowering Plants.</title>
        <authorList>
            <person name="Shi T."/>
            <person name="Rahmani R.S."/>
            <person name="Gugger P.F."/>
            <person name="Wang M."/>
            <person name="Li H."/>
            <person name="Zhang Y."/>
            <person name="Li Z."/>
            <person name="Wang Q."/>
            <person name="Van de Peer Y."/>
            <person name="Marchal K."/>
            <person name="Chen J."/>
        </authorList>
    </citation>
    <scope>NUCLEOTIDE SEQUENCE [LARGE SCALE GENOMIC DNA]</scope>
    <source>
        <tissue evidence="1">Leaf</tissue>
    </source>
</reference>
<proteinExistence type="predicted"/>
<gene>
    <name evidence="1" type="ORF">HUJ06_007822</name>
</gene>
<dbReference type="EMBL" id="DUZY01000004">
    <property type="protein sequence ID" value="DAD37181.1"/>
    <property type="molecule type" value="Genomic_DNA"/>
</dbReference>